<dbReference type="RefSeq" id="WP_098227117.1">
    <property type="nucleotide sequence ID" value="NZ_NUBY01000119.1"/>
</dbReference>
<dbReference type="EMBL" id="NUBY01000119">
    <property type="protein sequence ID" value="PEQ01699.1"/>
    <property type="molecule type" value="Genomic_DNA"/>
</dbReference>
<accession>A0A2A8HBX3</accession>
<dbReference type="Proteomes" id="UP000220841">
    <property type="component" value="Unassembled WGS sequence"/>
</dbReference>
<sequence>MKKFAIGSVVAIGLLGNSVMASASTVDYSQGKVKTVHQDDYTQKKAHNLAAVGGFLVGYAGGKALDAVGNWVGEQAKKANAKSIYSAAGKGKYACYRVANDSGTESVSSFGR</sequence>
<name>A0A2A8HBX3_9BACI</name>
<proteinExistence type="predicted"/>
<evidence type="ECO:0000313" key="2">
    <source>
        <dbReference type="EMBL" id="PEQ01699.1"/>
    </source>
</evidence>
<protein>
    <submittedName>
        <fullName evidence="2">Uncharacterized protein</fullName>
    </submittedName>
</protein>
<feature type="chain" id="PRO_5013332544" evidence="1">
    <location>
        <begin position="24"/>
        <end position="112"/>
    </location>
</feature>
<organism evidence="2 3">
    <name type="scientific">Bacillus toyonensis</name>
    <dbReference type="NCBI Taxonomy" id="155322"/>
    <lineage>
        <taxon>Bacteria</taxon>
        <taxon>Bacillati</taxon>
        <taxon>Bacillota</taxon>
        <taxon>Bacilli</taxon>
        <taxon>Bacillales</taxon>
        <taxon>Bacillaceae</taxon>
        <taxon>Bacillus</taxon>
        <taxon>Bacillus cereus group</taxon>
    </lineage>
</organism>
<comment type="caution">
    <text evidence="2">The sequence shown here is derived from an EMBL/GenBank/DDBJ whole genome shotgun (WGS) entry which is preliminary data.</text>
</comment>
<evidence type="ECO:0000256" key="1">
    <source>
        <dbReference type="SAM" id="SignalP"/>
    </source>
</evidence>
<feature type="signal peptide" evidence="1">
    <location>
        <begin position="1"/>
        <end position="23"/>
    </location>
</feature>
<keyword evidence="1" id="KW-0732">Signal</keyword>
<evidence type="ECO:0000313" key="3">
    <source>
        <dbReference type="Proteomes" id="UP000220841"/>
    </source>
</evidence>
<dbReference type="AlphaFoldDB" id="A0A2A8HBX3"/>
<reference evidence="2 3" key="1">
    <citation type="submission" date="2017-09" db="EMBL/GenBank/DDBJ databases">
        <title>Large-scale bioinformatics analysis of Bacillus genomes uncovers conserved roles of natural products in bacterial physiology.</title>
        <authorList>
            <consortium name="Agbiome Team Llc"/>
            <person name="Bleich R.M."/>
            <person name="Grubbs K.J."/>
            <person name="Santa Maria K.C."/>
            <person name="Allen S.E."/>
            <person name="Farag S."/>
            <person name="Shank E.A."/>
            <person name="Bowers A."/>
        </authorList>
    </citation>
    <scope>NUCLEOTIDE SEQUENCE [LARGE SCALE GENOMIC DNA]</scope>
    <source>
        <strain evidence="2 3">AFS021349</strain>
    </source>
</reference>
<gene>
    <name evidence="2" type="ORF">CN585_20950</name>
</gene>